<dbReference type="HAMAP" id="MF_01845">
    <property type="entry name" value="UPF0597"/>
    <property type="match status" value="1"/>
</dbReference>
<reference evidence="4" key="1">
    <citation type="journal article" date="2019" name="Int. J. Syst. Evol. Microbiol.">
        <title>The Global Catalogue of Microorganisms (GCM) 10K type strain sequencing project: providing services to taxonomists for standard genome sequencing and annotation.</title>
        <authorList>
            <consortium name="The Broad Institute Genomics Platform"/>
            <consortium name="The Broad Institute Genome Sequencing Center for Infectious Disease"/>
            <person name="Wu L."/>
            <person name="Ma J."/>
        </authorList>
    </citation>
    <scope>NUCLEOTIDE SEQUENCE [LARGE SCALE GENOMIC DNA]</scope>
    <source>
        <strain evidence="4">CGMCC 1.10131</strain>
    </source>
</reference>
<dbReference type="PANTHER" id="PTHR30501">
    <property type="entry name" value="UPF0597 PROTEIN YHAM"/>
    <property type="match status" value="1"/>
</dbReference>
<evidence type="ECO:0000259" key="2">
    <source>
        <dbReference type="Pfam" id="PF03313"/>
    </source>
</evidence>
<dbReference type="EMBL" id="BMDY01000002">
    <property type="protein sequence ID" value="GGA95509.1"/>
    <property type="molecule type" value="Genomic_DNA"/>
</dbReference>
<dbReference type="InterPro" id="IPR021144">
    <property type="entry name" value="UPF0597"/>
</dbReference>
<evidence type="ECO:0000256" key="1">
    <source>
        <dbReference type="HAMAP-Rule" id="MF_01845"/>
    </source>
</evidence>
<dbReference type="Proteomes" id="UP000651977">
    <property type="component" value="Unassembled WGS sequence"/>
</dbReference>
<dbReference type="PIRSF" id="PIRSF006054">
    <property type="entry name" value="UCP006054"/>
    <property type="match status" value="1"/>
</dbReference>
<feature type="domain" description="Serine dehydratase-like alpha subunit" evidence="2">
    <location>
        <begin position="133"/>
        <end position="419"/>
    </location>
</feature>
<gene>
    <name evidence="3" type="ORF">GCM10007414_05390</name>
</gene>
<name>A0ABQ1HY17_9ALTE</name>
<dbReference type="PANTHER" id="PTHR30501:SF2">
    <property type="entry name" value="UPF0597 PROTEIN YHAM"/>
    <property type="match status" value="1"/>
</dbReference>
<comment type="caution">
    <text evidence="3">The sequence shown here is derived from an EMBL/GenBank/DDBJ whole genome shotgun (WGS) entry which is preliminary data.</text>
</comment>
<evidence type="ECO:0000313" key="3">
    <source>
        <dbReference type="EMBL" id="GGA95509.1"/>
    </source>
</evidence>
<comment type="similarity">
    <text evidence="1">Belongs to the UPF0597 family.</text>
</comment>
<accession>A0ABQ1HY17</accession>
<dbReference type="InterPro" id="IPR005130">
    <property type="entry name" value="Ser_deHydtase-like_asu"/>
</dbReference>
<proteinExistence type="inferred from homology"/>
<dbReference type="Pfam" id="PF03313">
    <property type="entry name" value="SDH_alpha"/>
    <property type="match status" value="1"/>
</dbReference>
<dbReference type="RefSeq" id="WP_188407267.1">
    <property type="nucleotide sequence ID" value="NZ_BMDY01000002.1"/>
</dbReference>
<protein>
    <recommendedName>
        <fullName evidence="1">UPF0597 protein GCM10007414_05390</fullName>
    </recommendedName>
</protein>
<organism evidence="3 4">
    <name type="scientific">Agarivorans gilvus</name>
    <dbReference type="NCBI Taxonomy" id="680279"/>
    <lineage>
        <taxon>Bacteria</taxon>
        <taxon>Pseudomonadati</taxon>
        <taxon>Pseudomonadota</taxon>
        <taxon>Gammaproteobacteria</taxon>
        <taxon>Alteromonadales</taxon>
        <taxon>Alteromonadaceae</taxon>
        <taxon>Agarivorans</taxon>
    </lineage>
</organism>
<keyword evidence="4" id="KW-1185">Reference proteome</keyword>
<evidence type="ECO:0000313" key="4">
    <source>
        <dbReference type="Proteomes" id="UP000651977"/>
    </source>
</evidence>
<sequence>MKNWQQYIALVQQQVVPALGCTEPVTVALASAKAAQILQAQPDYLHVQVSPNLYKNGMGVFIPGTGQTGLVMAAALGATGGDADMGLQVLANVSKPALTQAKQLVSQNKVSLSMCDSEDVLYTVVTAGCGGREVEVCIAQTHTRFEYIKDQGKLIYQAEALSTVSQQQVIPPELNLADILVFVEQVPLAQIAFIGRAAELNRQLAEEGLSGHYGLALGASLQAQVAKGLLSDDLMTKAMSLGAAASDARMGGAMLAAMSNSGSGNQGIAATMPILAYAELKTLSEEQQLRALMLSHLVAIYVKSQQNKLSALCAATTASMGACAALTWLMGGDLAAIHRAINAMVADVSGVFCDGAKAGCAMKVSTGASSAVKSAILAIAGHEVSAQQGIVFESADASIARLGQLSKTAMLATDQAIIATMQAKQNQLLS</sequence>